<dbReference type="RefSeq" id="WP_092525399.1">
    <property type="nucleotide sequence ID" value="NZ_FNCI01000005.1"/>
</dbReference>
<feature type="transmembrane region" description="Helical" evidence="1">
    <location>
        <begin position="68"/>
        <end position="85"/>
    </location>
</feature>
<sequence length="124" mass="12902">MGFLLRLHDRRLAWAGLAVMAALVIAIGSLTPGTEMPDSLPWDKANHFIGYAGLAGLVGLAGISARPAFIGVVAYGVAIEFAQLPVPGRMGGDPWDILANTLGVLLGLVVLALLRRYLLGGGAR</sequence>
<evidence type="ECO:0000313" key="2">
    <source>
        <dbReference type="EMBL" id="SDG17054.1"/>
    </source>
</evidence>
<evidence type="ECO:0000313" key="3">
    <source>
        <dbReference type="Proteomes" id="UP000198641"/>
    </source>
</evidence>
<dbReference type="Proteomes" id="UP000198641">
    <property type="component" value="Unassembled WGS sequence"/>
</dbReference>
<proteinExistence type="predicted"/>
<feature type="transmembrane region" description="Helical" evidence="1">
    <location>
        <begin position="12"/>
        <end position="33"/>
    </location>
</feature>
<name>A0A1G7S279_9GAMM</name>
<keyword evidence="1" id="KW-0472">Membrane</keyword>
<gene>
    <name evidence="2" type="ORF">SAMN05216571_105168</name>
</gene>
<evidence type="ECO:0000256" key="1">
    <source>
        <dbReference type="SAM" id="Phobius"/>
    </source>
</evidence>
<dbReference type="EMBL" id="FNCI01000005">
    <property type="protein sequence ID" value="SDG17054.1"/>
    <property type="molecule type" value="Genomic_DNA"/>
</dbReference>
<dbReference type="PANTHER" id="PTHR28008">
    <property type="entry name" value="DOMAIN PROTEIN, PUTATIVE (AFU_ORTHOLOGUE AFUA_3G10980)-RELATED"/>
    <property type="match status" value="1"/>
</dbReference>
<keyword evidence="1" id="KW-0812">Transmembrane</keyword>
<accession>A0A1G7S279</accession>
<reference evidence="2 3" key="1">
    <citation type="submission" date="2016-10" db="EMBL/GenBank/DDBJ databases">
        <authorList>
            <person name="de Groot N.N."/>
        </authorList>
    </citation>
    <scope>NUCLEOTIDE SEQUENCE [LARGE SCALE GENOMIC DNA]</scope>
    <source>
        <strain evidence="2 3">BH539</strain>
    </source>
</reference>
<keyword evidence="1" id="KW-1133">Transmembrane helix</keyword>
<dbReference type="PANTHER" id="PTHR28008:SF1">
    <property type="entry name" value="DOMAIN PROTEIN, PUTATIVE (AFU_ORTHOLOGUE AFUA_3G10980)-RELATED"/>
    <property type="match status" value="1"/>
</dbReference>
<feature type="transmembrane region" description="Helical" evidence="1">
    <location>
        <begin position="45"/>
        <end position="63"/>
    </location>
</feature>
<organism evidence="2 3">
    <name type="scientific">Onishia taeanensis</name>
    <dbReference type="NCBI Taxonomy" id="284577"/>
    <lineage>
        <taxon>Bacteria</taxon>
        <taxon>Pseudomonadati</taxon>
        <taxon>Pseudomonadota</taxon>
        <taxon>Gammaproteobacteria</taxon>
        <taxon>Oceanospirillales</taxon>
        <taxon>Halomonadaceae</taxon>
        <taxon>Onishia</taxon>
    </lineage>
</organism>
<dbReference type="AlphaFoldDB" id="A0A1G7S279"/>
<keyword evidence="3" id="KW-1185">Reference proteome</keyword>
<feature type="transmembrane region" description="Helical" evidence="1">
    <location>
        <begin position="97"/>
        <end position="114"/>
    </location>
</feature>
<dbReference type="OrthoDB" id="5739642at2"/>
<protein>
    <submittedName>
        <fullName evidence="2">VanZ like family protein</fullName>
    </submittedName>
</protein>
<dbReference type="STRING" id="284577.SAMN05216571_105168"/>